<gene>
    <name evidence="1" type="ORF">ENI34_01355</name>
</gene>
<reference evidence="1" key="1">
    <citation type="journal article" date="2020" name="mSystems">
        <title>Genome- and Community-Level Interaction Insights into Carbon Utilization and Element Cycling Functions of Hydrothermarchaeota in Hydrothermal Sediment.</title>
        <authorList>
            <person name="Zhou Z."/>
            <person name="Liu Y."/>
            <person name="Xu W."/>
            <person name="Pan J."/>
            <person name="Luo Z.H."/>
            <person name="Li M."/>
        </authorList>
    </citation>
    <scope>NUCLEOTIDE SEQUENCE</scope>
    <source>
        <strain evidence="1">HyVt-388</strain>
    </source>
</reference>
<dbReference type="Proteomes" id="UP000885826">
    <property type="component" value="Unassembled WGS sequence"/>
</dbReference>
<dbReference type="AlphaFoldDB" id="A0A9C9EKM0"/>
<protein>
    <submittedName>
        <fullName evidence="1">Uncharacterized protein</fullName>
    </submittedName>
</protein>
<accession>A0A9C9EKM0</accession>
<evidence type="ECO:0000313" key="1">
    <source>
        <dbReference type="EMBL" id="HEC77774.1"/>
    </source>
</evidence>
<comment type="caution">
    <text evidence="1">The sequence shown here is derived from an EMBL/GenBank/DDBJ whole genome shotgun (WGS) entry which is preliminary data.</text>
</comment>
<proteinExistence type="predicted"/>
<sequence>MEMMLFLFSTVLKPMDSLSLAKEFTLIRNYDGRLYFAPFIGKSIFLLDENERLQPITFTDDINYRIYDFHITPFALYLANGVSIEKFYLKSGIKEKLYSQDNISAFVITPSEELIIAEEEKNELIFLDFTNKIKLRKFDLRIKDIKLFNKIIYILTNNELLFCDEYGNIFDRRKLTGRFEKLFVTGNKIILFSAGEKEIYILNGEGRKNELPHTITDIAEYNEFIVILDGYGSTLYFYKPTDF</sequence>
<dbReference type="EMBL" id="DRIG01000017">
    <property type="protein sequence ID" value="HEC77774.1"/>
    <property type="molecule type" value="Genomic_DNA"/>
</dbReference>
<name>A0A9C9EKM0_UNCW3</name>
<evidence type="ECO:0000313" key="2">
    <source>
        <dbReference type="Proteomes" id="UP000885826"/>
    </source>
</evidence>
<organism evidence="1 2">
    <name type="scientific">candidate division WOR-3 bacterium</name>
    <dbReference type="NCBI Taxonomy" id="2052148"/>
    <lineage>
        <taxon>Bacteria</taxon>
        <taxon>Bacteria division WOR-3</taxon>
    </lineage>
</organism>